<keyword evidence="3" id="KW-1185">Reference proteome</keyword>
<gene>
    <name evidence="2" type="ORF">ACFPYL_01995</name>
</gene>
<dbReference type="Proteomes" id="UP001596135">
    <property type="component" value="Unassembled WGS sequence"/>
</dbReference>
<evidence type="ECO:0000256" key="1">
    <source>
        <dbReference type="SAM" id="MobiDB-lite"/>
    </source>
</evidence>
<organism evidence="2 3">
    <name type="scientific">Nocardioides hankookensis</name>
    <dbReference type="NCBI Taxonomy" id="443157"/>
    <lineage>
        <taxon>Bacteria</taxon>
        <taxon>Bacillati</taxon>
        <taxon>Actinomycetota</taxon>
        <taxon>Actinomycetes</taxon>
        <taxon>Propionibacteriales</taxon>
        <taxon>Nocardioidaceae</taxon>
        <taxon>Nocardioides</taxon>
    </lineage>
</organism>
<comment type="caution">
    <text evidence="2">The sequence shown here is derived from an EMBL/GenBank/DDBJ whole genome shotgun (WGS) entry which is preliminary data.</text>
</comment>
<dbReference type="EMBL" id="JBHSRJ010000001">
    <property type="protein sequence ID" value="MFC6041826.1"/>
    <property type="molecule type" value="Genomic_DNA"/>
</dbReference>
<name>A0ABW1LEV0_9ACTN</name>
<feature type="region of interest" description="Disordered" evidence="1">
    <location>
        <begin position="1"/>
        <end position="26"/>
    </location>
</feature>
<reference evidence="3" key="1">
    <citation type="journal article" date="2019" name="Int. J. Syst. Evol. Microbiol.">
        <title>The Global Catalogue of Microorganisms (GCM) 10K type strain sequencing project: providing services to taxonomists for standard genome sequencing and annotation.</title>
        <authorList>
            <consortium name="The Broad Institute Genomics Platform"/>
            <consortium name="The Broad Institute Genome Sequencing Center for Infectious Disease"/>
            <person name="Wu L."/>
            <person name="Ma J."/>
        </authorList>
    </citation>
    <scope>NUCLEOTIDE SEQUENCE [LARGE SCALE GENOMIC DNA]</scope>
    <source>
        <strain evidence="3">CCUG 54522</strain>
    </source>
</reference>
<evidence type="ECO:0000313" key="2">
    <source>
        <dbReference type="EMBL" id="MFC6041826.1"/>
    </source>
</evidence>
<dbReference type="RefSeq" id="WP_379149805.1">
    <property type="nucleotide sequence ID" value="NZ_JBHSRJ010000001.1"/>
</dbReference>
<proteinExistence type="predicted"/>
<evidence type="ECO:0000313" key="3">
    <source>
        <dbReference type="Proteomes" id="UP001596135"/>
    </source>
</evidence>
<protein>
    <submittedName>
        <fullName evidence="2">Uncharacterized protein</fullName>
    </submittedName>
</protein>
<accession>A0ABW1LEV0</accession>
<sequence>MLTLVGCQGDQAPQTPSPSVEAFPDPPQVAGPLRVELRPALREMRDAESYRPLGAPRAAVVDEVGTAPSADHTSWQTTVRFTTGSRVVMRQVREEAAGLGGVVLVTVGDTVVMVATPPEISPGRIVRLGLEKAEAWSLVDAFE</sequence>